<proteinExistence type="predicted"/>
<organism evidence="2 3">
    <name type="scientific">Candidatus Gottesmanbacteria bacterium GW2011_GWB1_49_7</name>
    <dbReference type="NCBI Taxonomy" id="1618448"/>
    <lineage>
        <taxon>Bacteria</taxon>
        <taxon>Candidatus Gottesmaniibacteriota</taxon>
    </lineage>
</organism>
<evidence type="ECO:0000313" key="2">
    <source>
        <dbReference type="EMBL" id="KKW10899.1"/>
    </source>
</evidence>
<name>A0A0G1YX13_9BACT</name>
<gene>
    <name evidence="2" type="ORF">UY48_C0028G0008</name>
</gene>
<keyword evidence="1" id="KW-0812">Transmembrane</keyword>
<reference evidence="2 3" key="1">
    <citation type="journal article" date="2015" name="Nature">
        <title>rRNA introns, odd ribosomes, and small enigmatic genomes across a large radiation of phyla.</title>
        <authorList>
            <person name="Brown C.T."/>
            <person name="Hug L.A."/>
            <person name="Thomas B.C."/>
            <person name="Sharon I."/>
            <person name="Castelle C.J."/>
            <person name="Singh A."/>
            <person name="Wilkins M.J."/>
            <person name="Williams K.H."/>
            <person name="Banfield J.F."/>
        </authorList>
    </citation>
    <scope>NUCLEOTIDE SEQUENCE [LARGE SCALE GENOMIC DNA]</scope>
</reference>
<evidence type="ECO:0000313" key="3">
    <source>
        <dbReference type="Proteomes" id="UP000034588"/>
    </source>
</evidence>
<dbReference type="Proteomes" id="UP000034588">
    <property type="component" value="Unassembled WGS sequence"/>
</dbReference>
<feature type="transmembrane region" description="Helical" evidence="1">
    <location>
        <begin position="6"/>
        <end position="23"/>
    </location>
</feature>
<keyword evidence="1" id="KW-1133">Transmembrane helix</keyword>
<evidence type="ECO:0000256" key="1">
    <source>
        <dbReference type="SAM" id="Phobius"/>
    </source>
</evidence>
<protein>
    <submittedName>
        <fullName evidence="2">Uncharacterized protein</fullName>
    </submittedName>
</protein>
<comment type="caution">
    <text evidence="2">The sequence shown here is derived from an EMBL/GenBank/DDBJ whole genome shotgun (WGS) entry which is preliminary data.</text>
</comment>
<keyword evidence="1" id="KW-0472">Membrane</keyword>
<dbReference type="EMBL" id="LCQD01000028">
    <property type="protein sequence ID" value="KKW10899.1"/>
    <property type="molecule type" value="Genomic_DNA"/>
</dbReference>
<sequence length="331" mass="35481">MKRLGIIVGIFGTIAFLVAFFVSRRTQISKEGPIVQPTISPIVSPLPQPSFPADPMVPSPSYTLGAIADTFPRSLPVFTAQPVANEQVEVQRIAAVLGIQSPPAVDRAPEGAYYMWSTSPGLFIGPGTQHVDYSAVAPTNTPLASPDNTFVSAGMGLATRVLQWYQLKLTSTLYFAPQVTDLNFVPRQSATAIQLIFTPQLSGLPLIAGNPTTSGITIRYNASQSLLYFSGYTYPKFVASGATPIISLEDAGRRLLSNQGTILSLSSAADINAHDTKWYQFSLATVSRADLAYYYDFAKKQLSPVFLFTGAAIDKTTGKQVDTTTAVSAVP</sequence>
<accession>A0A0G1YX13</accession>
<dbReference type="AlphaFoldDB" id="A0A0G1YX13"/>